<feature type="region of interest" description="Disordered" evidence="1">
    <location>
        <begin position="133"/>
        <end position="159"/>
    </location>
</feature>
<protein>
    <submittedName>
        <fullName evidence="3">Uncharacterized protein</fullName>
    </submittedName>
</protein>
<evidence type="ECO:0000313" key="4">
    <source>
        <dbReference type="Proteomes" id="UP000678393"/>
    </source>
</evidence>
<keyword evidence="2" id="KW-0812">Transmembrane</keyword>
<dbReference type="Proteomes" id="UP000678393">
    <property type="component" value="Unassembled WGS sequence"/>
</dbReference>
<feature type="transmembrane region" description="Helical" evidence="2">
    <location>
        <begin position="14"/>
        <end position="38"/>
    </location>
</feature>
<sequence length="159" mass="17543">LTDVPALLLVARAFIIPSFCAGFICIVLYIIKIIVLVLRPSWRRIHIKAAYLTFSAMAGVSAAIAVVIYITMLEAEAYQLLWAPILPGVGGCLFVCIAVGGYLSWRNHPVDEDTEDRSEFNERVPSLHQISQLGKHPHNGHVNGYPRNSTRKGGNAEIF</sequence>
<evidence type="ECO:0000256" key="2">
    <source>
        <dbReference type="SAM" id="Phobius"/>
    </source>
</evidence>
<proteinExistence type="predicted"/>
<dbReference type="OrthoDB" id="6157572at2759"/>
<gene>
    <name evidence="3" type="ORF">CUNI_LOCUS5002</name>
</gene>
<feature type="transmembrane region" description="Helical" evidence="2">
    <location>
        <begin position="50"/>
        <end position="70"/>
    </location>
</feature>
<feature type="non-terminal residue" evidence="3">
    <location>
        <position position="1"/>
    </location>
</feature>
<organism evidence="3 4">
    <name type="scientific">Candidula unifasciata</name>
    <dbReference type="NCBI Taxonomy" id="100452"/>
    <lineage>
        <taxon>Eukaryota</taxon>
        <taxon>Metazoa</taxon>
        <taxon>Spiralia</taxon>
        <taxon>Lophotrochozoa</taxon>
        <taxon>Mollusca</taxon>
        <taxon>Gastropoda</taxon>
        <taxon>Heterobranchia</taxon>
        <taxon>Euthyneura</taxon>
        <taxon>Panpulmonata</taxon>
        <taxon>Eupulmonata</taxon>
        <taxon>Stylommatophora</taxon>
        <taxon>Helicina</taxon>
        <taxon>Helicoidea</taxon>
        <taxon>Geomitridae</taxon>
        <taxon>Candidula</taxon>
    </lineage>
</organism>
<evidence type="ECO:0000313" key="3">
    <source>
        <dbReference type="EMBL" id="CAG5119444.1"/>
    </source>
</evidence>
<reference evidence="3" key="1">
    <citation type="submission" date="2021-04" db="EMBL/GenBank/DDBJ databases">
        <authorList>
            <consortium name="Molecular Ecology Group"/>
        </authorList>
    </citation>
    <scope>NUCLEOTIDE SEQUENCE</scope>
</reference>
<keyword evidence="2" id="KW-1133">Transmembrane helix</keyword>
<dbReference type="EMBL" id="CAJHNH020000713">
    <property type="protein sequence ID" value="CAG5119444.1"/>
    <property type="molecule type" value="Genomic_DNA"/>
</dbReference>
<keyword evidence="2" id="KW-0472">Membrane</keyword>
<comment type="caution">
    <text evidence="3">The sequence shown here is derived from an EMBL/GenBank/DDBJ whole genome shotgun (WGS) entry which is preliminary data.</text>
</comment>
<dbReference type="AlphaFoldDB" id="A0A8S3YQP5"/>
<accession>A0A8S3YQP5</accession>
<name>A0A8S3YQP5_9EUPU</name>
<keyword evidence="4" id="KW-1185">Reference proteome</keyword>
<feature type="transmembrane region" description="Helical" evidence="2">
    <location>
        <begin position="82"/>
        <end position="103"/>
    </location>
</feature>
<evidence type="ECO:0000256" key="1">
    <source>
        <dbReference type="SAM" id="MobiDB-lite"/>
    </source>
</evidence>